<dbReference type="CDD" id="cd17933">
    <property type="entry name" value="DEXSc_RecD-like"/>
    <property type="match status" value="1"/>
</dbReference>
<keyword evidence="1 3" id="KW-0547">Nucleotide-binding</keyword>
<comment type="similarity">
    <text evidence="3">Belongs to the RecD family. RecD2 subfamily.</text>
</comment>
<dbReference type="NCBIfam" id="TIGR01448">
    <property type="entry name" value="recD_rel"/>
    <property type="match status" value="1"/>
</dbReference>
<dbReference type="HAMAP" id="MF_01488">
    <property type="entry name" value="RecD2"/>
    <property type="match status" value="1"/>
</dbReference>
<keyword evidence="7" id="KW-1185">Reference proteome</keyword>
<dbReference type="Pfam" id="PF23139">
    <property type="entry name" value="OB_YrrC"/>
    <property type="match status" value="1"/>
</dbReference>
<gene>
    <name evidence="3" type="primary">recD2</name>
    <name evidence="6" type="ORF">C7Y72_20335</name>
</gene>
<dbReference type="AlphaFoldDB" id="A0A2T4UCG7"/>
<dbReference type="GO" id="GO:0043139">
    <property type="term" value="F:5'-3' DNA helicase activity"/>
    <property type="evidence" value="ECO:0007669"/>
    <property type="project" value="UniProtKB-UniRule"/>
</dbReference>
<keyword evidence="3 6" id="KW-0347">Helicase</keyword>
<feature type="binding site" evidence="3">
    <location>
        <begin position="341"/>
        <end position="345"/>
    </location>
    <ligand>
        <name>ATP</name>
        <dbReference type="ChEBI" id="CHEBI:30616"/>
    </ligand>
</feature>
<keyword evidence="3" id="KW-0238">DNA-binding</keyword>
<dbReference type="Gene3D" id="3.40.50.300">
    <property type="entry name" value="P-loop containing nucleotide triphosphate hydrolases"/>
    <property type="match status" value="2"/>
</dbReference>
<dbReference type="GO" id="GO:0005524">
    <property type="term" value="F:ATP binding"/>
    <property type="evidence" value="ECO:0007669"/>
    <property type="project" value="UniProtKB-UniRule"/>
</dbReference>
<evidence type="ECO:0000256" key="2">
    <source>
        <dbReference type="ARBA" id="ARBA00022840"/>
    </source>
</evidence>
<organism evidence="6 7">
    <name type="scientific">Paraconexibacter algicola</name>
    <dbReference type="NCBI Taxonomy" id="2133960"/>
    <lineage>
        <taxon>Bacteria</taxon>
        <taxon>Bacillati</taxon>
        <taxon>Actinomycetota</taxon>
        <taxon>Thermoleophilia</taxon>
        <taxon>Solirubrobacterales</taxon>
        <taxon>Paraconexibacteraceae</taxon>
        <taxon>Paraconexibacter</taxon>
    </lineage>
</organism>
<dbReference type="SUPFAM" id="SSF52540">
    <property type="entry name" value="P-loop containing nucleoside triphosphate hydrolases"/>
    <property type="match status" value="2"/>
</dbReference>
<dbReference type="GO" id="GO:0006310">
    <property type="term" value="P:DNA recombination"/>
    <property type="evidence" value="ECO:0007669"/>
    <property type="project" value="InterPro"/>
</dbReference>
<evidence type="ECO:0000313" key="7">
    <source>
        <dbReference type="Proteomes" id="UP000240739"/>
    </source>
</evidence>
<dbReference type="InterPro" id="IPR006345">
    <property type="entry name" value="RecD2"/>
</dbReference>
<dbReference type="InterPro" id="IPR003583">
    <property type="entry name" value="Hlx-hairpin-Hlx_DNA-bd_motif"/>
</dbReference>
<keyword evidence="3" id="KW-0413">Isomerase</keyword>
<dbReference type="SMART" id="SM00382">
    <property type="entry name" value="AAA"/>
    <property type="match status" value="1"/>
</dbReference>
<evidence type="ECO:0000259" key="5">
    <source>
        <dbReference type="SMART" id="SM00382"/>
    </source>
</evidence>
<feature type="domain" description="Helix-hairpin-helix DNA-binding motif class 1" evidence="4">
    <location>
        <begin position="188"/>
        <end position="207"/>
    </location>
</feature>
<dbReference type="InterPro" id="IPR029493">
    <property type="entry name" value="RecD2-like_HHH"/>
</dbReference>
<dbReference type="CDD" id="cd18809">
    <property type="entry name" value="SF1_C_RecD"/>
    <property type="match status" value="1"/>
</dbReference>
<dbReference type="Pfam" id="PF13604">
    <property type="entry name" value="AAA_30"/>
    <property type="match status" value="1"/>
</dbReference>
<dbReference type="PANTHER" id="PTHR43788:SF6">
    <property type="entry name" value="DNA HELICASE B"/>
    <property type="match status" value="1"/>
</dbReference>
<protein>
    <recommendedName>
        <fullName evidence="3">ATP-dependent RecD2 DNA helicase</fullName>
        <ecNumber evidence="3">5.6.2.3</ecNumber>
    </recommendedName>
    <alternativeName>
        <fullName evidence="3">DNA 5'-3' helicase subunit RecD2</fullName>
    </alternativeName>
</protein>
<dbReference type="Gene3D" id="2.30.30.940">
    <property type="match status" value="1"/>
</dbReference>
<dbReference type="GO" id="GO:0006281">
    <property type="term" value="P:DNA repair"/>
    <property type="evidence" value="ECO:0007669"/>
    <property type="project" value="InterPro"/>
</dbReference>
<dbReference type="InterPro" id="IPR003593">
    <property type="entry name" value="AAA+_ATPase"/>
</dbReference>
<evidence type="ECO:0000256" key="1">
    <source>
        <dbReference type="ARBA" id="ARBA00022741"/>
    </source>
</evidence>
<dbReference type="InterPro" id="IPR027417">
    <property type="entry name" value="P-loop_NTPase"/>
</dbReference>
<feature type="domain" description="Helix-hairpin-helix DNA-binding motif class 1" evidence="4">
    <location>
        <begin position="373"/>
        <end position="392"/>
    </location>
</feature>
<comment type="catalytic activity">
    <reaction evidence="3">
        <text>ATP + H2O = ADP + phosphate + H(+)</text>
        <dbReference type="Rhea" id="RHEA:13065"/>
        <dbReference type="ChEBI" id="CHEBI:15377"/>
        <dbReference type="ChEBI" id="CHEBI:15378"/>
        <dbReference type="ChEBI" id="CHEBI:30616"/>
        <dbReference type="ChEBI" id="CHEBI:43474"/>
        <dbReference type="ChEBI" id="CHEBI:456216"/>
        <dbReference type="EC" id="5.6.2.3"/>
    </reaction>
</comment>
<dbReference type="InterPro" id="IPR055446">
    <property type="entry name" value="RecD2_N_OB"/>
</dbReference>
<name>A0A2T4UCG7_9ACTN</name>
<accession>A0A2T4UCG7</accession>
<dbReference type="InterPro" id="IPR041451">
    <property type="entry name" value="RecD2_SH13"/>
</dbReference>
<feature type="domain" description="Helix-hairpin-helix DNA-binding motif class 1" evidence="4">
    <location>
        <begin position="91"/>
        <end position="110"/>
    </location>
</feature>
<sequence length="711" mass="75929">MPDPVAPPSPDTITAEIVAVRWRADDGDFAVVVGRTPDGEQATITGPLGHVHEGEAVELGGDWREHPKHGRQFHARRVVVQEPVSGQAIRAYLGAIKHVGPKGALWLHERHGDDVLTVVDADPRARLLEVPGIGRAKVREAVASWEDQGALRAVRLFLETHGVPASVAARIYRVFGAGAIEQLRADPYALTQMDGIGFRTADALARALGTPADSEGRLDAGLLHALDLAELDGHCYLPRAALLARAAELLDVDAAARVDVLAAQGLIEIDEDDRVAEARLAAIERRLARHAHELATAEPVLELREEPARPTGGPFTPTDEQWGAVELALAHRLSILTGGPGTGKSSAMRALVDVLREGAAKVRLCAPTGKAARRLAEVAGVDATTIHRLLEYVPGEGFTRDHEDPIPGADVLIVDEASMLDVRLAGALFDAVGPATHVLLVGDVDQLAPVGPGRVLEDLIDSGVVPTTRLTAIFRQAARSLIVRAAHAMNHGEPLPTVPGEGDLRDFFLIQRPQAAAAFAEICDLAATRLPSHYELHPVGDVQILAPMHKGPLGIDAFNEELRRRLNPHGKAIPGTALRIGDRVLQTKNDHEHELMNGELGVLVDNDTERSLVIMRGDDGRTLSLPVASVGTLKLAYATSVHKAQGSQAKAVVVPLFRGHAIMLTRNLLYTAITRAERVCVLVGDPSALQIAAGRRDATTRHTRLAGLVAA</sequence>
<dbReference type="Pfam" id="PF14520">
    <property type="entry name" value="HHH_5"/>
    <property type="match status" value="1"/>
</dbReference>
<evidence type="ECO:0000259" key="4">
    <source>
        <dbReference type="SMART" id="SM00278"/>
    </source>
</evidence>
<dbReference type="Proteomes" id="UP000240739">
    <property type="component" value="Unassembled WGS sequence"/>
</dbReference>
<feature type="domain" description="AAA+ ATPase" evidence="5">
    <location>
        <begin position="330"/>
        <end position="478"/>
    </location>
</feature>
<dbReference type="GO" id="GO:0016887">
    <property type="term" value="F:ATP hydrolysis activity"/>
    <property type="evidence" value="ECO:0007669"/>
    <property type="project" value="RHEA"/>
</dbReference>
<dbReference type="SMART" id="SM00278">
    <property type="entry name" value="HhH1"/>
    <property type="match status" value="4"/>
</dbReference>
<feature type="domain" description="Helix-hairpin-helix DNA-binding motif class 1" evidence="4">
    <location>
        <begin position="125"/>
        <end position="144"/>
    </location>
</feature>
<dbReference type="Gene3D" id="1.10.10.2220">
    <property type="match status" value="1"/>
</dbReference>
<comment type="caution">
    <text evidence="6">The sequence shown here is derived from an EMBL/GenBank/DDBJ whole genome shotgun (WGS) entry which is preliminary data.</text>
</comment>
<evidence type="ECO:0000256" key="3">
    <source>
        <dbReference type="HAMAP-Rule" id="MF_01488"/>
    </source>
</evidence>
<dbReference type="EMBL" id="PYYB01000004">
    <property type="protein sequence ID" value="PTL54925.1"/>
    <property type="molecule type" value="Genomic_DNA"/>
</dbReference>
<dbReference type="OrthoDB" id="9763659at2"/>
<dbReference type="InterPro" id="IPR027785">
    <property type="entry name" value="UvrD-like_helicase_C"/>
</dbReference>
<dbReference type="Pfam" id="PF14490">
    <property type="entry name" value="HHH_RecD2"/>
    <property type="match status" value="1"/>
</dbReference>
<dbReference type="PANTHER" id="PTHR43788">
    <property type="entry name" value="DNA2/NAM7 HELICASE FAMILY MEMBER"/>
    <property type="match status" value="1"/>
</dbReference>
<dbReference type="Pfam" id="PF18335">
    <property type="entry name" value="SH3_13"/>
    <property type="match status" value="1"/>
</dbReference>
<keyword evidence="3" id="KW-0378">Hydrolase</keyword>
<dbReference type="InterPro" id="IPR050534">
    <property type="entry name" value="Coronavir_polyprotein_1ab"/>
</dbReference>
<dbReference type="RefSeq" id="WP_107571025.1">
    <property type="nucleotide sequence ID" value="NZ_PYYB01000004.1"/>
</dbReference>
<proteinExistence type="inferred from homology"/>
<dbReference type="Pfam" id="PF13538">
    <property type="entry name" value="UvrD_C_2"/>
    <property type="match status" value="1"/>
</dbReference>
<dbReference type="EC" id="5.6.2.3" evidence="3"/>
<evidence type="ECO:0000313" key="6">
    <source>
        <dbReference type="EMBL" id="PTL54925.1"/>
    </source>
</evidence>
<keyword evidence="2 3" id="KW-0067">ATP-binding</keyword>
<comment type="function">
    <text evidence="3">DNA-dependent ATPase and ATP-dependent 5'-3' DNA helicase. Has no activity on blunt DNA or DNA with 3'-overhangs, requires at least 10 bases of 5'-ssDNA for helicase activity.</text>
</comment>
<reference evidence="6 7" key="1">
    <citation type="submission" date="2018-03" db="EMBL/GenBank/DDBJ databases">
        <title>Aquarubrobacter algicola gen. nov., sp. nov., a novel actinobacterium isolated from shallow eutrophic lake during the end of cyanobacterial harmful algal blooms.</title>
        <authorList>
            <person name="Chun S.J."/>
        </authorList>
    </citation>
    <scope>NUCLEOTIDE SEQUENCE [LARGE SCALE GENOMIC DNA]</scope>
    <source>
        <strain evidence="6 7">Seoho-28</strain>
    </source>
</reference>
<dbReference type="GO" id="GO:0003677">
    <property type="term" value="F:DNA binding"/>
    <property type="evidence" value="ECO:0007669"/>
    <property type="project" value="UniProtKB-UniRule"/>
</dbReference>